<accession>A0A7T7L277</accession>
<keyword evidence="2" id="KW-1185">Reference proteome</keyword>
<evidence type="ECO:0000313" key="2">
    <source>
        <dbReference type="Proteomes" id="UP000595636"/>
    </source>
</evidence>
<dbReference type="EMBL" id="CP066831">
    <property type="protein sequence ID" value="QQM45110.1"/>
    <property type="molecule type" value="Genomic_DNA"/>
</dbReference>
<organism evidence="1 2">
    <name type="scientific">Streptomyces liliifuscus</name>
    <dbReference type="NCBI Taxonomy" id="2797636"/>
    <lineage>
        <taxon>Bacteria</taxon>
        <taxon>Bacillati</taxon>
        <taxon>Actinomycetota</taxon>
        <taxon>Actinomycetes</taxon>
        <taxon>Kitasatosporales</taxon>
        <taxon>Streptomycetaceae</taxon>
        <taxon>Streptomyces</taxon>
    </lineage>
</organism>
<dbReference type="KEGG" id="slf:JEQ17_40745"/>
<sequence>MSGREIESRAALFIPRLKPAEQQKRDRAAAVHVADRVAAEHPHPLDDDYPQLAGQAIACDSAVQDDVRFLLTVIGLLEADLDEAKTVNARLKGGQP</sequence>
<reference evidence="1 2" key="1">
    <citation type="submission" date="2020-12" db="EMBL/GenBank/DDBJ databases">
        <title>A novel species.</title>
        <authorList>
            <person name="Li K."/>
        </authorList>
    </citation>
    <scope>NUCLEOTIDE SEQUENCE [LARGE SCALE GENOMIC DNA]</scope>
    <source>
        <strain evidence="1 2">ZYC-3</strain>
    </source>
</reference>
<protein>
    <submittedName>
        <fullName evidence="1">Uncharacterized protein</fullName>
    </submittedName>
</protein>
<name>A0A7T7L277_9ACTN</name>
<dbReference type="Proteomes" id="UP000595636">
    <property type="component" value="Chromosome"/>
</dbReference>
<proteinExistence type="predicted"/>
<dbReference type="RefSeq" id="WP_200399919.1">
    <property type="nucleotide sequence ID" value="NZ_CP066831.1"/>
</dbReference>
<gene>
    <name evidence="1" type="ORF">JEQ17_40745</name>
</gene>
<evidence type="ECO:0000313" key="1">
    <source>
        <dbReference type="EMBL" id="QQM45110.1"/>
    </source>
</evidence>
<dbReference type="AlphaFoldDB" id="A0A7T7L277"/>